<organism evidence="9 10">
    <name type="scientific">Pedobacter yulinensis</name>
    <dbReference type="NCBI Taxonomy" id="2126353"/>
    <lineage>
        <taxon>Bacteria</taxon>
        <taxon>Pseudomonadati</taxon>
        <taxon>Bacteroidota</taxon>
        <taxon>Sphingobacteriia</taxon>
        <taxon>Sphingobacteriales</taxon>
        <taxon>Sphingobacteriaceae</taxon>
        <taxon>Pedobacter</taxon>
    </lineage>
</organism>
<keyword evidence="3" id="KW-1003">Cell membrane</keyword>
<feature type="domain" description="YetF C-terminal" evidence="8">
    <location>
        <begin position="120"/>
        <end position="208"/>
    </location>
</feature>
<dbReference type="OrthoDB" id="6538282at2"/>
<keyword evidence="4 7" id="KW-0812">Transmembrane</keyword>
<feature type="transmembrane region" description="Helical" evidence="7">
    <location>
        <begin position="36"/>
        <end position="55"/>
    </location>
</feature>
<dbReference type="GO" id="GO:0005886">
    <property type="term" value="C:plasma membrane"/>
    <property type="evidence" value="ECO:0007669"/>
    <property type="project" value="UniProtKB-SubCell"/>
</dbReference>
<dbReference type="Proteomes" id="UP000240912">
    <property type="component" value="Unassembled WGS sequence"/>
</dbReference>
<evidence type="ECO:0000259" key="8">
    <source>
        <dbReference type="Pfam" id="PF04239"/>
    </source>
</evidence>
<sequence length="242" mass="26269">MNTIYVNQQIRLMQSTGQSAGGGFSRFLIGEAPPEFLLEIILRAGIMYILLLTVLRLMGKRMGGQLTISELAVMLTLGAIVSLPMQTPDKGILQGLLVLVSMLALQRGFTLAGILSPGTERITQGIEQVLVRDGMLDMEKMKGENITQHQLFAVLRQRGIKHLGEVSRVYIEASGLFSIYKAPKPAPGLSIFPDQERPGQALHQDGNLMVCKACGATAGTPHTYGQSCLNCYNINFEPAIAP</sequence>
<evidence type="ECO:0000256" key="6">
    <source>
        <dbReference type="ARBA" id="ARBA00023136"/>
    </source>
</evidence>
<keyword evidence="10" id="KW-1185">Reference proteome</keyword>
<dbReference type="InterPro" id="IPR023090">
    <property type="entry name" value="UPF0702_alpha/beta_dom_sf"/>
</dbReference>
<dbReference type="AlphaFoldDB" id="A0A2T3HK82"/>
<dbReference type="PANTHER" id="PTHR34582:SF6">
    <property type="entry name" value="UPF0702 TRANSMEMBRANE PROTEIN YCAP"/>
    <property type="match status" value="1"/>
</dbReference>
<dbReference type="InterPro" id="IPR007353">
    <property type="entry name" value="DUF421"/>
</dbReference>
<evidence type="ECO:0000313" key="9">
    <source>
        <dbReference type="EMBL" id="PST82791.1"/>
    </source>
</evidence>
<name>A0A2T3HK82_9SPHI</name>
<gene>
    <name evidence="9" type="ORF">C7T94_09100</name>
</gene>
<protein>
    <recommendedName>
        <fullName evidence="8">YetF C-terminal domain-containing protein</fullName>
    </recommendedName>
</protein>
<evidence type="ECO:0000256" key="7">
    <source>
        <dbReference type="SAM" id="Phobius"/>
    </source>
</evidence>
<dbReference type="Pfam" id="PF04239">
    <property type="entry name" value="DUF421"/>
    <property type="match status" value="1"/>
</dbReference>
<accession>A0A2T3HK82</accession>
<reference evidence="9 10" key="1">
    <citation type="submission" date="2018-03" db="EMBL/GenBank/DDBJ databases">
        <authorList>
            <person name="Keele B.F."/>
        </authorList>
    </citation>
    <scope>NUCLEOTIDE SEQUENCE [LARGE SCALE GENOMIC DNA]</scope>
    <source>
        <strain evidence="9 10">YL28-9</strain>
    </source>
</reference>
<proteinExistence type="inferred from homology"/>
<evidence type="ECO:0000313" key="10">
    <source>
        <dbReference type="Proteomes" id="UP000240912"/>
    </source>
</evidence>
<comment type="similarity">
    <text evidence="2">Belongs to the UPF0702 family.</text>
</comment>
<evidence type="ECO:0000256" key="5">
    <source>
        <dbReference type="ARBA" id="ARBA00022989"/>
    </source>
</evidence>
<evidence type="ECO:0000256" key="3">
    <source>
        <dbReference type="ARBA" id="ARBA00022475"/>
    </source>
</evidence>
<dbReference type="EMBL" id="PYLS01000005">
    <property type="protein sequence ID" value="PST82791.1"/>
    <property type="molecule type" value="Genomic_DNA"/>
</dbReference>
<evidence type="ECO:0000256" key="4">
    <source>
        <dbReference type="ARBA" id="ARBA00022692"/>
    </source>
</evidence>
<evidence type="ECO:0000256" key="1">
    <source>
        <dbReference type="ARBA" id="ARBA00004651"/>
    </source>
</evidence>
<keyword evidence="5 7" id="KW-1133">Transmembrane helix</keyword>
<evidence type="ECO:0000256" key="2">
    <source>
        <dbReference type="ARBA" id="ARBA00006448"/>
    </source>
</evidence>
<dbReference type="Gene3D" id="3.30.240.20">
    <property type="entry name" value="bsu07140 like domains"/>
    <property type="match status" value="1"/>
</dbReference>
<comment type="subcellular location">
    <subcellularLocation>
        <location evidence="1">Cell membrane</location>
        <topology evidence="1">Multi-pass membrane protein</topology>
    </subcellularLocation>
</comment>
<dbReference type="PANTHER" id="PTHR34582">
    <property type="entry name" value="UPF0702 TRANSMEMBRANE PROTEIN YCAP"/>
    <property type="match status" value="1"/>
</dbReference>
<feature type="transmembrane region" description="Helical" evidence="7">
    <location>
        <begin position="67"/>
        <end position="85"/>
    </location>
</feature>
<comment type="caution">
    <text evidence="9">The sequence shown here is derived from an EMBL/GenBank/DDBJ whole genome shotgun (WGS) entry which is preliminary data.</text>
</comment>
<keyword evidence="6 7" id="KW-0472">Membrane</keyword>